<dbReference type="InterPro" id="IPR050109">
    <property type="entry name" value="HTH-type_TetR-like_transc_reg"/>
</dbReference>
<dbReference type="GO" id="GO:0000976">
    <property type="term" value="F:transcription cis-regulatory region binding"/>
    <property type="evidence" value="ECO:0007669"/>
    <property type="project" value="TreeGrafter"/>
</dbReference>
<keyword evidence="2 4" id="KW-0238">DNA-binding</keyword>
<organism evidence="6 7">
    <name type="scientific">Dyella marensis</name>
    <dbReference type="NCBI Taxonomy" id="500610"/>
    <lineage>
        <taxon>Bacteria</taxon>
        <taxon>Pseudomonadati</taxon>
        <taxon>Pseudomonadota</taxon>
        <taxon>Gammaproteobacteria</taxon>
        <taxon>Lysobacterales</taxon>
        <taxon>Rhodanobacteraceae</taxon>
        <taxon>Dyella</taxon>
    </lineage>
</organism>
<evidence type="ECO:0000256" key="3">
    <source>
        <dbReference type="ARBA" id="ARBA00023163"/>
    </source>
</evidence>
<dbReference type="EMBL" id="FONH01000002">
    <property type="protein sequence ID" value="SFE27758.1"/>
    <property type="molecule type" value="Genomic_DNA"/>
</dbReference>
<dbReference type="PRINTS" id="PR00455">
    <property type="entry name" value="HTHTETR"/>
</dbReference>
<evidence type="ECO:0000259" key="5">
    <source>
        <dbReference type="PROSITE" id="PS50977"/>
    </source>
</evidence>
<keyword evidence="3" id="KW-0804">Transcription</keyword>
<dbReference type="Gene3D" id="1.10.10.60">
    <property type="entry name" value="Homeodomain-like"/>
    <property type="match status" value="1"/>
</dbReference>
<dbReference type="STRING" id="500610.SAMN02799615_00640"/>
<keyword evidence="7" id="KW-1185">Reference proteome</keyword>
<gene>
    <name evidence="6" type="ORF">SAMN02799615_00640</name>
</gene>
<sequence length="236" mass="25831">MGVSTGMENCYTECKFYGMTSAMSNPPSLRDSKKAATRLTISNVATRLFVERGFENVSIDEIAIEAGVARKTVFNYFPRKEDLVFDREEESRELVHQALAARGEQPPVPVFQALMRALLDEQHPMLRINRRPIQFWGAVADSPSLTLRARELQGTLTDDLAGMLADAVGRPHADPEARLAAAMLMGTLVVAYGEALRAFRAKRKAGEALASVMERGFAGVNAALAGTAYVDRKPKA</sequence>
<dbReference type="Proteomes" id="UP000199477">
    <property type="component" value="Unassembled WGS sequence"/>
</dbReference>
<dbReference type="PANTHER" id="PTHR30055">
    <property type="entry name" value="HTH-TYPE TRANSCRIPTIONAL REGULATOR RUTR"/>
    <property type="match status" value="1"/>
</dbReference>
<feature type="domain" description="HTH tetR-type" evidence="5">
    <location>
        <begin position="35"/>
        <end position="95"/>
    </location>
</feature>
<dbReference type="InterPro" id="IPR001647">
    <property type="entry name" value="HTH_TetR"/>
</dbReference>
<protein>
    <submittedName>
        <fullName evidence="6">Transcriptional regulator, TetR family</fullName>
    </submittedName>
</protein>
<evidence type="ECO:0000256" key="2">
    <source>
        <dbReference type="ARBA" id="ARBA00023125"/>
    </source>
</evidence>
<reference evidence="7" key="1">
    <citation type="submission" date="2016-10" db="EMBL/GenBank/DDBJ databases">
        <authorList>
            <person name="Varghese N."/>
            <person name="Submissions S."/>
        </authorList>
    </citation>
    <scope>NUCLEOTIDE SEQUENCE [LARGE SCALE GENOMIC DNA]</scope>
    <source>
        <strain evidence="7">UNC178MFTsu3.1</strain>
    </source>
</reference>
<dbReference type="PROSITE" id="PS50977">
    <property type="entry name" value="HTH_TETR_2"/>
    <property type="match status" value="1"/>
</dbReference>
<dbReference type="Gene3D" id="1.10.357.10">
    <property type="entry name" value="Tetracycline Repressor, domain 2"/>
    <property type="match status" value="1"/>
</dbReference>
<dbReference type="GO" id="GO:0003700">
    <property type="term" value="F:DNA-binding transcription factor activity"/>
    <property type="evidence" value="ECO:0007669"/>
    <property type="project" value="TreeGrafter"/>
</dbReference>
<proteinExistence type="predicted"/>
<evidence type="ECO:0000313" key="7">
    <source>
        <dbReference type="Proteomes" id="UP000199477"/>
    </source>
</evidence>
<keyword evidence="1" id="KW-0805">Transcription regulation</keyword>
<accession>A0A1I1Z8X3</accession>
<feature type="DNA-binding region" description="H-T-H motif" evidence="4">
    <location>
        <begin position="58"/>
        <end position="77"/>
    </location>
</feature>
<dbReference type="InterPro" id="IPR009057">
    <property type="entry name" value="Homeodomain-like_sf"/>
</dbReference>
<evidence type="ECO:0000256" key="4">
    <source>
        <dbReference type="PROSITE-ProRule" id="PRU00335"/>
    </source>
</evidence>
<name>A0A1I1Z8X3_9GAMM</name>
<dbReference type="AlphaFoldDB" id="A0A1I1Z8X3"/>
<dbReference type="PANTHER" id="PTHR30055:SF238">
    <property type="entry name" value="MYCOFACTOCIN BIOSYNTHESIS TRANSCRIPTIONAL REGULATOR MFTR-RELATED"/>
    <property type="match status" value="1"/>
</dbReference>
<evidence type="ECO:0000313" key="6">
    <source>
        <dbReference type="EMBL" id="SFE27758.1"/>
    </source>
</evidence>
<dbReference type="SUPFAM" id="SSF46689">
    <property type="entry name" value="Homeodomain-like"/>
    <property type="match status" value="1"/>
</dbReference>
<dbReference type="Pfam" id="PF00440">
    <property type="entry name" value="TetR_N"/>
    <property type="match status" value="1"/>
</dbReference>
<evidence type="ECO:0000256" key="1">
    <source>
        <dbReference type="ARBA" id="ARBA00023015"/>
    </source>
</evidence>